<feature type="transmembrane region" description="Helical" evidence="5">
    <location>
        <begin position="345"/>
        <end position="370"/>
    </location>
</feature>
<feature type="transmembrane region" description="Helical" evidence="5">
    <location>
        <begin position="280"/>
        <end position="299"/>
    </location>
</feature>
<feature type="transmembrane region" description="Helical" evidence="5">
    <location>
        <begin position="215"/>
        <end position="231"/>
    </location>
</feature>
<keyword evidence="8" id="KW-1185">Reference proteome</keyword>
<name>A0A7M2WQ46_9BACT</name>
<feature type="transmembrane region" description="Helical" evidence="5">
    <location>
        <begin position="382"/>
        <end position="401"/>
    </location>
</feature>
<comment type="subcellular location">
    <subcellularLocation>
        <location evidence="1">Membrane</location>
        <topology evidence="1">Multi-pass membrane protein</topology>
    </subcellularLocation>
</comment>
<accession>A0A7M2WQ46</accession>
<dbReference type="AlphaFoldDB" id="A0A7M2WQ46"/>
<reference evidence="7 8" key="1">
    <citation type="submission" date="2020-10" db="EMBL/GenBank/DDBJ databases">
        <title>Wide distribution of Phycisphaera-like planctomycetes from WD2101 soil group in peatlands and genome analysis of the first cultivated representative.</title>
        <authorList>
            <person name="Dedysh S.N."/>
            <person name="Beletsky A.V."/>
            <person name="Ivanova A."/>
            <person name="Kulichevskaya I.S."/>
            <person name="Suzina N.E."/>
            <person name="Philippov D.A."/>
            <person name="Rakitin A.L."/>
            <person name="Mardanov A.V."/>
            <person name="Ravin N.V."/>
        </authorList>
    </citation>
    <scope>NUCLEOTIDE SEQUENCE [LARGE SCALE GENOMIC DNA]</scope>
    <source>
        <strain evidence="7 8">M1803</strain>
    </source>
</reference>
<feature type="transmembrane region" description="Helical" evidence="5">
    <location>
        <begin position="176"/>
        <end position="194"/>
    </location>
</feature>
<dbReference type="InterPro" id="IPR007016">
    <property type="entry name" value="O-antigen_ligase-rel_domated"/>
</dbReference>
<feature type="transmembrane region" description="Helical" evidence="5">
    <location>
        <begin position="21"/>
        <end position="40"/>
    </location>
</feature>
<dbReference type="RefSeq" id="WP_206290483.1">
    <property type="nucleotide sequence ID" value="NZ_CP063458.1"/>
</dbReference>
<evidence type="ECO:0000256" key="4">
    <source>
        <dbReference type="ARBA" id="ARBA00023136"/>
    </source>
</evidence>
<evidence type="ECO:0000259" key="6">
    <source>
        <dbReference type="Pfam" id="PF04932"/>
    </source>
</evidence>
<gene>
    <name evidence="7" type="ORF">IPV69_14900</name>
</gene>
<keyword evidence="4 5" id="KW-0472">Membrane</keyword>
<dbReference type="Pfam" id="PF04932">
    <property type="entry name" value="Wzy_C"/>
    <property type="match status" value="1"/>
</dbReference>
<keyword evidence="7" id="KW-0436">Ligase</keyword>
<feature type="transmembrane region" description="Helical" evidence="5">
    <location>
        <begin position="143"/>
        <end position="164"/>
    </location>
</feature>
<evidence type="ECO:0000256" key="3">
    <source>
        <dbReference type="ARBA" id="ARBA00022989"/>
    </source>
</evidence>
<protein>
    <submittedName>
        <fullName evidence="7">O-antigen ligase family protein</fullName>
    </submittedName>
</protein>
<dbReference type="PANTHER" id="PTHR37422">
    <property type="entry name" value="TEICHURONIC ACID BIOSYNTHESIS PROTEIN TUAE"/>
    <property type="match status" value="1"/>
</dbReference>
<dbReference type="EMBL" id="CP063458">
    <property type="protein sequence ID" value="QOV87576.1"/>
    <property type="molecule type" value="Genomic_DNA"/>
</dbReference>
<feature type="transmembrane region" description="Helical" evidence="5">
    <location>
        <begin position="75"/>
        <end position="102"/>
    </location>
</feature>
<feature type="transmembrane region" description="Helical" evidence="5">
    <location>
        <begin position="114"/>
        <end position="131"/>
    </location>
</feature>
<evidence type="ECO:0000256" key="1">
    <source>
        <dbReference type="ARBA" id="ARBA00004141"/>
    </source>
</evidence>
<evidence type="ECO:0000313" key="7">
    <source>
        <dbReference type="EMBL" id="QOV87576.1"/>
    </source>
</evidence>
<evidence type="ECO:0000256" key="5">
    <source>
        <dbReference type="SAM" id="Phobius"/>
    </source>
</evidence>
<dbReference type="PANTHER" id="PTHR37422:SF13">
    <property type="entry name" value="LIPOPOLYSACCHARIDE BIOSYNTHESIS PROTEIN PA4999-RELATED"/>
    <property type="match status" value="1"/>
</dbReference>
<dbReference type="GO" id="GO:0016020">
    <property type="term" value="C:membrane"/>
    <property type="evidence" value="ECO:0007669"/>
    <property type="project" value="UniProtKB-SubCell"/>
</dbReference>
<organism evidence="7 8">
    <name type="scientific">Humisphaera borealis</name>
    <dbReference type="NCBI Taxonomy" id="2807512"/>
    <lineage>
        <taxon>Bacteria</taxon>
        <taxon>Pseudomonadati</taxon>
        <taxon>Planctomycetota</taxon>
        <taxon>Phycisphaerae</taxon>
        <taxon>Tepidisphaerales</taxon>
        <taxon>Tepidisphaeraceae</taxon>
        <taxon>Humisphaera</taxon>
    </lineage>
</organism>
<feature type="domain" description="O-antigen ligase-related" evidence="6">
    <location>
        <begin position="250"/>
        <end position="337"/>
    </location>
</feature>
<sequence>MYAIAQQSFSGNVIQYYLQRLSTPSGVMLVVAMVMLATAVLAVDRFKWVALTISIFLSTFAYNRSGGTVDLVDVVALPAPFSVIASLTQPLGVACLLIIAIASMKPMPWQRLHAVHPVAIGTFAIQALIALRQLAGGLPERGIVGVAIYGSVLLILGAGLSRWLYDEVQIRSMARAVSWFSLIFCVSTVLVLVIDRDAAFVSNRLTGVADNPQRTGIILALAFPFCLLLAADRGNSFNSRLFHAIVGGAAATFLVFTGSRTAVLTLVVGTSVFFRRRFGALAATGAVLFVIFLAVLSVAEKDLATARDNVFRTNNTRSDGWMAAMQYFYDSPLIGTSMDGNAVESSYVCVAAQSGLVGLSALAITMFLLFRSAFRLSRHRNPGPYGPAVDLAVASMVQFTVVWAFEAYLIALVTNTVFMLYCTLAIAALVTERMNTASDPALPLEDRSGESSYGHAADLTGIGLRSQL</sequence>
<dbReference type="KEGG" id="hbs:IPV69_14900"/>
<dbReference type="GO" id="GO:0016874">
    <property type="term" value="F:ligase activity"/>
    <property type="evidence" value="ECO:0007669"/>
    <property type="project" value="UniProtKB-KW"/>
</dbReference>
<evidence type="ECO:0000256" key="2">
    <source>
        <dbReference type="ARBA" id="ARBA00022692"/>
    </source>
</evidence>
<keyword evidence="3 5" id="KW-1133">Transmembrane helix</keyword>
<evidence type="ECO:0000313" key="8">
    <source>
        <dbReference type="Proteomes" id="UP000593765"/>
    </source>
</evidence>
<dbReference type="InterPro" id="IPR051533">
    <property type="entry name" value="WaaL-like"/>
</dbReference>
<feature type="transmembrane region" description="Helical" evidence="5">
    <location>
        <begin position="407"/>
        <end position="430"/>
    </location>
</feature>
<feature type="transmembrane region" description="Helical" evidence="5">
    <location>
        <begin position="46"/>
        <end position="63"/>
    </location>
</feature>
<keyword evidence="2 5" id="KW-0812">Transmembrane</keyword>
<feature type="transmembrane region" description="Helical" evidence="5">
    <location>
        <begin position="243"/>
        <end position="268"/>
    </location>
</feature>
<proteinExistence type="predicted"/>
<dbReference type="Proteomes" id="UP000593765">
    <property type="component" value="Chromosome"/>
</dbReference>